<organism evidence="8 9">
    <name type="scientific">Solanum commersonii</name>
    <name type="common">Commerson's wild potato</name>
    <name type="synonym">Commerson's nightshade</name>
    <dbReference type="NCBI Taxonomy" id="4109"/>
    <lineage>
        <taxon>Eukaryota</taxon>
        <taxon>Viridiplantae</taxon>
        <taxon>Streptophyta</taxon>
        <taxon>Embryophyta</taxon>
        <taxon>Tracheophyta</taxon>
        <taxon>Spermatophyta</taxon>
        <taxon>Magnoliopsida</taxon>
        <taxon>eudicotyledons</taxon>
        <taxon>Gunneridae</taxon>
        <taxon>Pentapetalae</taxon>
        <taxon>asterids</taxon>
        <taxon>lamiids</taxon>
        <taxon>Solanales</taxon>
        <taxon>Solanaceae</taxon>
        <taxon>Solanoideae</taxon>
        <taxon>Solaneae</taxon>
        <taxon>Solanum</taxon>
    </lineage>
</organism>
<dbReference type="InterPro" id="IPR058980">
    <property type="entry name" value="Glyco_transf_N"/>
</dbReference>
<evidence type="ECO:0000256" key="4">
    <source>
        <dbReference type="RuleBase" id="RU003718"/>
    </source>
</evidence>
<feature type="region of interest" description="Disordered" evidence="6">
    <location>
        <begin position="1"/>
        <end position="34"/>
    </location>
</feature>
<dbReference type="Proteomes" id="UP000824120">
    <property type="component" value="Chromosome 4"/>
</dbReference>
<evidence type="ECO:0000256" key="6">
    <source>
        <dbReference type="SAM" id="MobiDB-lite"/>
    </source>
</evidence>
<protein>
    <recommendedName>
        <fullName evidence="5">Glycosyltransferase</fullName>
        <ecNumber evidence="5">2.4.1.-</ecNumber>
    </recommendedName>
</protein>
<dbReference type="SUPFAM" id="SSF53756">
    <property type="entry name" value="UDP-Glycosyltransferase/glycogen phosphorylase"/>
    <property type="match status" value="1"/>
</dbReference>
<name>A0A9J5ZEY4_SOLCO</name>
<keyword evidence="2 4" id="KW-0328">Glycosyltransferase</keyword>
<dbReference type="PROSITE" id="PS00375">
    <property type="entry name" value="UDPGT"/>
    <property type="match status" value="1"/>
</dbReference>
<dbReference type="EC" id="2.4.1.-" evidence="5"/>
<evidence type="ECO:0000313" key="8">
    <source>
        <dbReference type="EMBL" id="KAG5609390.1"/>
    </source>
</evidence>
<comment type="caution">
    <text evidence="8">The sequence shown here is derived from an EMBL/GenBank/DDBJ whole genome shotgun (WGS) entry which is preliminary data.</text>
</comment>
<dbReference type="InterPro" id="IPR002213">
    <property type="entry name" value="UDP_glucos_trans"/>
</dbReference>
<dbReference type="PANTHER" id="PTHR48044">
    <property type="entry name" value="GLYCOSYLTRANSFERASE"/>
    <property type="match status" value="1"/>
</dbReference>
<dbReference type="GO" id="GO:0008194">
    <property type="term" value="F:UDP-glycosyltransferase activity"/>
    <property type="evidence" value="ECO:0007669"/>
    <property type="project" value="InterPro"/>
</dbReference>
<dbReference type="Pfam" id="PF00201">
    <property type="entry name" value="UDPGT"/>
    <property type="match status" value="1"/>
</dbReference>
<dbReference type="CDD" id="cd03784">
    <property type="entry name" value="GT1_Gtf-like"/>
    <property type="match status" value="1"/>
</dbReference>
<evidence type="ECO:0000259" key="7">
    <source>
        <dbReference type="Pfam" id="PF26168"/>
    </source>
</evidence>
<accession>A0A9J5ZEY4</accession>
<evidence type="ECO:0000313" key="9">
    <source>
        <dbReference type="Proteomes" id="UP000824120"/>
    </source>
</evidence>
<keyword evidence="3 4" id="KW-0808">Transferase</keyword>
<dbReference type="OrthoDB" id="5835829at2759"/>
<dbReference type="InterPro" id="IPR035595">
    <property type="entry name" value="UDP_glycos_trans_CS"/>
</dbReference>
<dbReference type="GO" id="GO:0016138">
    <property type="term" value="P:glycoside biosynthetic process"/>
    <property type="evidence" value="ECO:0007669"/>
    <property type="project" value="UniProtKB-ARBA"/>
</dbReference>
<dbReference type="Gene3D" id="3.40.50.2000">
    <property type="entry name" value="Glycogen Phosphorylase B"/>
    <property type="match status" value="3"/>
</dbReference>
<evidence type="ECO:0000256" key="3">
    <source>
        <dbReference type="ARBA" id="ARBA00022679"/>
    </source>
</evidence>
<feature type="compositionally biased region" description="Polar residues" evidence="6">
    <location>
        <begin position="7"/>
        <end position="16"/>
    </location>
</feature>
<gene>
    <name evidence="8" type="ORF">H5410_020671</name>
</gene>
<dbReference type="Pfam" id="PF26168">
    <property type="entry name" value="Glyco_transf_N"/>
    <property type="match status" value="1"/>
</dbReference>
<proteinExistence type="inferred from homology"/>
<reference evidence="8 9" key="1">
    <citation type="submission" date="2020-09" db="EMBL/GenBank/DDBJ databases">
        <title>De no assembly of potato wild relative species, Solanum commersonii.</title>
        <authorList>
            <person name="Cho K."/>
        </authorList>
    </citation>
    <scope>NUCLEOTIDE SEQUENCE [LARGE SCALE GENOMIC DNA]</scope>
    <source>
        <strain evidence="8">LZ3.2</strain>
        <tissue evidence="8">Leaf</tissue>
    </source>
</reference>
<feature type="domain" description="Glycosyltransferase N-terminal" evidence="7">
    <location>
        <begin position="133"/>
        <end position="221"/>
    </location>
</feature>
<dbReference type="EMBL" id="JACXVP010000004">
    <property type="protein sequence ID" value="KAG5609390.1"/>
    <property type="molecule type" value="Genomic_DNA"/>
</dbReference>
<evidence type="ECO:0000256" key="5">
    <source>
        <dbReference type="RuleBase" id="RU362057"/>
    </source>
</evidence>
<sequence>MAEKITSKSTHGQNIVQEEIRGGATVDEGWSVGQNGSKDVEEGAIVDEGGSVGQNIAQDVGGKGGSVEHPLPKNHTIVKLLTPPMLDNARVAMQDDVNGEVTTDVEGGGSVGHPLPENHTISEILTPPLQDDDRVAVVMVPLPAQGHLNQLLHLSRLISMYNIQVHYIGITSHIQQAKIRAHGFDPLTTTKIHFHEFHQTPSFETPLPYPNASFKFPNHLMKFVVQDLPLIPNIECYCFNSTSAFMSYSYYWELKGKPFHPGTENYEDIPTVGDSFPPEFWDFLKIQEKFDGKNHISGELYNSSRVIESLYLDLMAKEYDGMKQWAIGPFNPMEPQEKRKDSNKRHESLDWLDKQERNSVIFVSFGTTTSLCDEEIKVLAIGLEKSCQKFVWVLRDADKGDVFTSEVRKTQLPEGYEERIKERGIIVTDWAPQLEILAHSSTGGFMSHCGWNSCMESMSFGVPIAAWPMHSDQPRNSQLVTKYLKIGLIIRP</sequence>
<dbReference type="AlphaFoldDB" id="A0A9J5ZEY4"/>
<evidence type="ECO:0000256" key="1">
    <source>
        <dbReference type="ARBA" id="ARBA00009995"/>
    </source>
</evidence>
<dbReference type="PANTHER" id="PTHR48044:SF85">
    <property type="entry name" value="GLYCOSYLTRANSFERASE"/>
    <property type="match status" value="1"/>
</dbReference>
<comment type="similarity">
    <text evidence="1 4">Belongs to the UDP-glycosyltransferase family.</text>
</comment>
<keyword evidence="9" id="KW-1185">Reference proteome</keyword>
<dbReference type="FunFam" id="3.40.50.2000:FF:000060">
    <property type="entry name" value="Glycosyltransferase"/>
    <property type="match status" value="1"/>
</dbReference>
<evidence type="ECO:0000256" key="2">
    <source>
        <dbReference type="ARBA" id="ARBA00022676"/>
    </source>
</evidence>